<gene>
    <name evidence="1" type="ORF">C5N92_08980</name>
</gene>
<comment type="caution">
    <text evidence="1">The sequence shown here is derived from an EMBL/GenBank/DDBJ whole genome shotgun (WGS) entry which is preliminary data.</text>
</comment>
<accession>A0A328C1G4</accession>
<evidence type="ECO:0000313" key="2">
    <source>
        <dbReference type="Proteomes" id="UP000248689"/>
    </source>
</evidence>
<keyword evidence="2" id="KW-1185">Reference proteome</keyword>
<dbReference type="Proteomes" id="UP000248689">
    <property type="component" value="Unassembled WGS sequence"/>
</dbReference>
<dbReference type="EMBL" id="PTPX01000017">
    <property type="protein sequence ID" value="RAL18344.1"/>
    <property type="molecule type" value="Genomic_DNA"/>
</dbReference>
<dbReference type="RefSeq" id="WP_111750521.1">
    <property type="nucleotide sequence ID" value="NZ_PTPX01000017.1"/>
</dbReference>
<name>A0A328C1G4_9PAST</name>
<organism evidence="1 2">
    <name type="scientific">Glaesserella australis</name>
    <dbReference type="NCBI Taxonomy" id="2094024"/>
    <lineage>
        <taxon>Bacteria</taxon>
        <taxon>Pseudomonadati</taxon>
        <taxon>Pseudomonadota</taxon>
        <taxon>Gammaproteobacteria</taxon>
        <taxon>Pasteurellales</taxon>
        <taxon>Pasteurellaceae</taxon>
        <taxon>Glaesserella</taxon>
    </lineage>
</organism>
<evidence type="ECO:0008006" key="3">
    <source>
        <dbReference type="Google" id="ProtNLM"/>
    </source>
</evidence>
<dbReference type="AlphaFoldDB" id="A0A328C1G4"/>
<dbReference type="PROSITE" id="PS51257">
    <property type="entry name" value="PROKAR_LIPOPROTEIN"/>
    <property type="match status" value="1"/>
</dbReference>
<sequence length="150" mass="17793">MNKFKLILLISTFVTLVSCTNTQLTNKVKKGYLKDNISQEELYNVINFKRYYYDCRNFDTGTRSYLISYFPLSKESRKKENFGFYFQLDGNKVEPFDHIQNKALNGRGSRFEVIYRSYHPIQGAYVDLVAKEQSSIYYKNNIPWLKCREA</sequence>
<reference evidence="2" key="1">
    <citation type="submission" date="2018-02" db="EMBL/GenBank/DDBJ databases">
        <title>Glaesserella australis sp. nov., isolated from the lungs of pigs.</title>
        <authorList>
            <person name="Turni C."/>
            <person name="Christensen H."/>
        </authorList>
    </citation>
    <scope>NUCLEOTIDE SEQUENCE [LARGE SCALE GENOMIC DNA]</scope>
    <source>
        <strain evidence="2">HS4635</strain>
    </source>
</reference>
<evidence type="ECO:0000313" key="1">
    <source>
        <dbReference type="EMBL" id="RAL18344.1"/>
    </source>
</evidence>
<proteinExistence type="predicted"/>
<protein>
    <recommendedName>
        <fullName evidence="3">Lipoprotein</fullName>
    </recommendedName>
</protein>
<dbReference type="OrthoDB" id="5680601at2"/>